<organism evidence="2 3">
    <name type="scientific">Blastocystis sp. subtype 1 (strain ATCC 50177 / NandII)</name>
    <dbReference type="NCBI Taxonomy" id="478820"/>
    <lineage>
        <taxon>Eukaryota</taxon>
        <taxon>Sar</taxon>
        <taxon>Stramenopiles</taxon>
        <taxon>Bigyra</taxon>
        <taxon>Opalozoa</taxon>
        <taxon>Opalinata</taxon>
        <taxon>Blastocystidae</taxon>
        <taxon>Blastocystis</taxon>
    </lineage>
</organism>
<sequence length="349" mass="39537">MGSCLRRKSLLPFGFPINKCIDSTTNQQDSFECVFDILYLTTLYYVTLKICQRRAVRRENYLLTWMCSSLVVGDSIQLIPRLAVIFFNLQTYSHAVNVVGFLSGAIAITLFQRILLEAIECRYQQDSGNIFEAVFCIIYLILVLYAGFAMLFNRQDSQICLLFSLMCLILGFGDCFHLIPRIYSLMAGVSEKMNAAMGIGNMITAIGMTVFYLLFVEVIGLYYNRSVKVWRIVCLILFAARIVALLLPQNDWIHNTFDPTMSLIRNVPFIAIGVIVVCLLLVCTYQVDGDPLRLMWVYVTVSFGCYAPVALVHFGDYRDAILMIVKTVAYLCVVFTGYANLIPKKAKLN</sequence>
<feature type="transmembrane region" description="Helical" evidence="1">
    <location>
        <begin position="95"/>
        <end position="115"/>
    </location>
</feature>
<evidence type="ECO:0000256" key="1">
    <source>
        <dbReference type="SAM" id="Phobius"/>
    </source>
</evidence>
<feature type="transmembrane region" description="Helical" evidence="1">
    <location>
        <begin position="229"/>
        <end position="247"/>
    </location>
</feature>
<gene>
    <name evidence="2" type="ORF">AV274_5891</name>
</gene>
<feature type="transmembrane region" description="Helical" evidence="1">
    <location>
        <begin position="294"/>
        <end position="314"/>
    </location>
</feature>
<proteinExistence type="predicted"/>
<feature type="transmembrane region" description="Helical" evidence="1">
    <location>
        <begin position="159"/>
        <end position="179"/>
    </location>
</feature>
<keyword evidence="3" id="KW-1185">Reference proteome</keyword>
<feature type="transmembrane region" description="Helical" evidence="1">
    <location>
        <begin position="199"/>
        <end position="222"/>
    </location>
</feature>
<dbReference type="Proteomes" id="UP000078348">
    <property type="component" value="Unassembled WGS sequence"/>
</dbReference>
<keyword evidence="1" id="KW-1133">Transmembrane helix</keyword>
<feature type="transmembrane region" description="Helical" evidence="1">
    <location>
        <begin position="130"/>
        <end position="152"/>
    </location>
</feature>
<dbReference type="EMBL" id="LXWW01000544">
    <property type="protein sequence ID" value="OAO12424.1"/>
    <property type="molecule type" value="Genomic_DNA"/>
</dbReference>
<dbReference type="AlphaFoldDB" id="A0A196S8V9"/>
<keyword evidence="1" id="KW-0812">Transmembrane</keyword>
<keyword evidence="1" id="KW-0472">Membrane</keyword>
<protein>
    <submittedName>
        <fullName evidence="2">Uncharacterized protein</fullName>
    </submittedName>
</protein>
<feature type="transmembrane region" description="Helical" evidence="1">
    <location>
        <begin position="267"/>
        <end position="287"/>
    </location>
</feature>
<accession>A0A196S8V9</accession>
<dbReference type="OrthoDB" id="10483570at2759"/>
<reference evidence="2 3" key="1">
    <citation type="submission" date="2016-05" db="EMBL/GenBank/DDBJ databases">
        <title>Nuclear genome of Blastocystis sp. subtype 1 NandII.</title>
        <authorList>
            <person name="Gentekaki E."/>
            <person name="Curtis B."/>
            <person name="Stairs C."/>
            <person name="Eme L."/>
            <person name="Herman E."/>
            <person name="Klimes V."/>
            <person name="Arias M.C."/>
            <person name="Elias M."/>
            <person name="Hilliou F."/>
            <person name="Klute M."/>
            <person name="Malik S.-B."/>
            <person name="Pightling A."/>
            <person name="Rachubinski R."/>
            <person name="Salas D."/>
            <person name="Schlacht A."/>
            <person name="Suga H."/>
            <person name="Archibald J."/>
            <person name="Ball S.G."/>
            <person name="Clark G."/>
            <person name="Dacks J."/>
            <person name="Van Der Giezen M."/>
            <person name="Tsaousis A."/>
            <person name="Roger A."/>
        </authorList>
    </citation>
    <scope>NUCLEOTIDE SEQUENCE [LARGE SCALE GENOMIC DNA]</scope>
    <source>
        <strain evidence="3">ATCC 50177 / NandII</strain>
    </source>
</reference>
<evidence type="ECO:0000313" key="3">
    <source>
        <dbReference type="Proteomes" id="UP000078348"/>
    </source>
</evidence>
<feature type="transmembrane region" description="Helical" evidence="1">
    <location>
        <begin position="320"/>
        <end position="341"/>
    </location>
</feature>
<comment type="caution">
    <text evidence="2">The sequence shown here is derived from an EMBL/GenBank/DDBJ whole genome shotgun (WGS) entry which is preliminary data.</text>
</comment>
<evidence type="ECO:0000313" key="2">
    <source>
        <dbReference type="EMBL" id="OAO12424.1"/>
    </source>
</evidence>
<name>A0A196S8V9_BLAHN</name>